<feature type="transmembrane region" description="Helical" evidence="1">
    <location>
        <begin position="12"/>
        <end position="32"/>
    </location>
</feature>
<dbReference type="eggNOG" id="COG3693">
    <property type="taxonomic scope" value="Bacteria"/>
</dbReference>
<keyword evidence="1" id="KW-0812">Transmembrane</keyword>
<name>I4CDL9_DESTA</name>
<proteinExistence type="predicted"/>
<accession>I4CDL9</accession>
<sequence>MTFVRVSREKRYQIDFLLILPALLIAIAIFIFPTRISANDSTAALGAGGIELQKSDDIRILEEVLEISPYNIRVKYRFLNESEQDIHTKVAFPLPLYNGVAHSNVSIADPGGIFSSFKVSVDGNPVVLKRERKALLKNRDITRKLRKLGLSDKEIFFDVADREKGELWSKLKELLPEIGQWWDISYTVYWDMKFPTGKEIIVEHEYAPAVGGGYNVVTVGTIEGKFNEFPKSQEEKMDELWRFTGTENIKKEACIDAITKRAIEKKADRALAVLPQEKSGMLASYDRVEYILGTGRNWKGPIGEFTLRLVKQKPEDFVSLCFPGKPEKISSTVYEFKQKDFVPQDKLTVYFFKFN</sequence>
<dbReference type="AlphaFoldDB" id="I4CDL9"/>
<organism evidence="3 4">
    <name type="scientific">Desulfomonile tiedjei (strain ATCC 49306 / DSM 6799 / DCB-1)</name>
    <dbReference type="NCBI Taxonomy" id="706587"/>
    <lineage>
        <taxon>Bacteria</taxon>
        <taxon>Pseudomonadati</taxon>
        <taxon>Thermodesulfobacteriota</taxon>
        <taxon>Desulfomonilia</taxon>
        <taxon>Desulfomonilales</taxon>
        <taxon>Desulfomonilaceae</taxon>
        <taxon>Desulfomonile</taxon>
    </lineage>
</organism>
<keyword evidence="1" id="KW-1133">Transmembrane helix</keyword>
<reference evidence="4" key="1">
    <citation type="submission" date="2012-06" db="EMBL/GenBank/DDBJ databases">
        <title>Complete sequence of chromosome of Desulfomonile tiedjei DSM 6799.</title>
        <authorList>
            <person name="Lucas S."/>
            <person name="Copeland A."/>
            <person name="Lapidus A."/>
            <person name="Glavina del Rio T."/>
            <person name="Dalin E."/>
            <person name="Tice H."/>
            <person name="Bruce D."/>
            <person name="Goodwin L."/>
            <person name="Pitluck S."/>
            <person name="Peters L."/>
            <person name="Ovchinnikova G."/>
            <person name="Zeytun A."/>
            <person name="Lu M."/>
            <person name="Kyrpides N."/>
            <person name="Mavromatis K."/>
            <person name="Ivanova N."/>
            <person name="Brettin T."/>
            <person name="Detter J.C."/>
            <person name="Han C."/>
            <person name="Larimer F."/>
            <person name="Land M."/>
            <person name="Hauser L."/>
            <person name="Markowitz V."/>
            <person name="Cheng J.-F."/>
            <person name="Hugenholtz P."/>
            <person name="Woyke T."/>
            <person name="Wu D."/>
            <person name="Spring S."/>
            <person name="Schroeder M."/>
            <person name="Brambilla E."/>
            <person name="Klenk H.-P."/>
            <person name="Eisen J.A."/>
        </authorList>
    </citation>
    <scope>NUCLEOTIDE SEQUENCE [LARGE SCALE GENOMIC DNA]</scope>
    <source>
        <strain evidence="4">ATCC 49306 / DSM 6799 / DCB-1</strain>
    </source>
</reference>
<keyword evidence="4" id="KW-1185">Reference proteome</keyword>
<dbReference type="KEGG" id="dti:Desti_5050"/>
<gene>
    <name evidence="3" type="ordered locus">Desti_5050</name>
</gene>
<dbReference type="InterPro" id="IPR025538">
    <property type="entry name" value="DUF4424"/>
</dbReference>
<evidence type="ECO:0000259" key="2">
    <source>
        <dbReference type="Pfam" id="PF14415"/>
    </source>
</evidence>
<protein>
    <recommendedName>
        <fullName evidence="2">DUF4424 domain-containing protein</fullName>
    </recommendedName>
</protein>
<dbReference type="HOGENOM" id="CLU_821050_0_0_7"/>
<keyword evidence="1" id="KW-0472">Membrane</keyword>
<dbReference type="Proteomes" id="UP000006055">
    <property type="component" value="Chromosome"/>
</dbReference>
<dbReference type="Pfam" id="PF14415">
    <property type="entry name" value="DUF4424"/>
    <property type="match status" value="1"/>
</dbReference>
<evidence type="ECO:0000313" key="4">
    <source>
        <dbReference type="Proteomes" id="UP000006055"/>
    </source>
</evidence>
<dbReference type="STRING" id="706587.Desti_5050"/>
<evidence type="ECO:0000256" key="1">
    <source>
        <dbReference type="SAM" id="Phobius"/>
    </source>
</evidence>
<dbReference type="EMBL" id="CP003360">
    <property type="protein sequence ID" value="AFM27660.1"/>
    <property type="molecule type" value="Genomic_DNA"/>
</dbReference>
<evidence type="ECO:0000313" key="3">
    <source>
        <dbReference type="EMBL" id="AFM27660.1"/>
    </source>
</evidence>
<feature type="domain" description="DUF4424" evidence="2">
    <location>
        <begin position="38"/>
        <end position="349"/>
    </location>
</feature>
<dbReference type="Gene3D" id="2.60.40.3680">
    <property type="match status" value="2"/>
</dbReference>